<evidence type="ECO:0000256" key="11">
    <source>
        <dbReference type="ARBA" id="ARBA00048258"/>
    </source>
</evidence>
<organism evidence="12 13">
    <name type="scientific">Absidia repens</name>
    <dbReference type="NCBI Taxonomy" id="90262"/>
    <lineage>
        <taxon>Eukaryota</taxon>
        <taxon>Fungi</taxon>
        <taxon>Fungi incertae sedis</taxon>
        <taxon>Mucoromycota</taxon>
        <taxon>Mucoromycotina</taxon>
        <taxon>Mucoromycetes</taxon>
        <taxon>Mucorales</taxon>
        <taxon>Cunninghamellaceae</taxon>
        <taxon>Absidia</taxon>
    </lineage>
</organism>
<reference evidence="12 13" key="1">
    <citation type="submission" date="2016-07" db="EMBL/GenBank/DDBJ databases">
        <title>Pervasive Adenine N6-methylation of Active Genes in Fungi.</title>
        <authorList>
            <consortium name="DOE Joint Genome Institute"/>
            <person name="Mondo S.J."/>
            <person name="Dannebaum R.O."/>
            <person name="Kuo R.C."/>
            <person name="Labutti K."/>
            <person name="Haridas S."/>
            <person name="Kuo A."/>
            <person name="Salamov A."/>
            <person name="Ahrendt S.R."/>
            <person name="Lipzen A."/>
            <person name="Sullivan W."/>
            <person name="Andreopoulos W.B."/>
            <person name="Clum A."/>
            <person name="Lindquist E."/>
            <person name="Daum C."/>
            <person name="Ramamoorthy G.K."/>
            <person name="Gryganskyi A."/>
            <person name="Culley D."/>
            <person name="Magnuson J.K."/>
            <person name="James T.Y."/>
            <person name="O'Malley M.A."/>
            <person name="Stajich J.E."/>
            <person name="Spatafora J.W."/>
            <person name="Visel A."/>
            <person name="Grigoriev I.V."/>
        </authorList>
    </citation>
    <scope>NUCLEOTIDE SEQUENCE [LARGE SCALE GENOMIC DNA]</scope>
    <source>
        <strain evidence="12 13">NRRL 1336</strain>
    </source>
</reference>
<keyword evidence="13" id="KW-1185">Reference proteome</keyword>
<dbReference type="Proteomes" id="UP000193560">
    <property type="component" value="Unassembled WGS sequence"/>
</dbReference>
<comment type="caution">
    <text evidence="12">The sequence shown here is derived from an EMBL/GenBank/DDBJ whole genome shotgun (WGS) entry which is preliminary data.</text>
</comment>
<evidence type="ECO:0000256" key="8">
    <source>
        <dbReference type="ARBA" id="ARBA00022840"/>
    </source>
</evidence>
<keyword evidence="6" id="KW-0566">Pantothenate biosynthesis</keyword>
<sequence>MLANIKIPPGIRLFNKIADFRAWRRQLLLDRQTLGYVPTMGALHQGHLALVTSAKNKCDNVALTIFVNPAQFSPTEDLSTYPRTLQGDLDKLAALGPGVASAVLVPTVQEMYPGGIELDVSKQKGAFVEVKGLSHQLEGVTRPHFFRGVATVVSKFLNIVQPEEVFFGQKDVQQCSVIKTMIRDLHFPIKMNICPTVREDDGLAMSSRNAYLTVDQRRHALVVHNALSSIESLYRNGERHAPTLIQAGIDIIERERQQVEKNSNLDWDIKLDYLNINSPEDLSELSGEINNEDGCIVSTAVFVGKTRLIDNLLLDVKMES</sequence>
<evidence type="ECO:0000256" key="10">
    <source>
        <dbReference type="ARBA" id="ARBA00032806"/>
    </source>
</evidence>
<dbReference type="AlphaFoldDB" id="A0A1X2I9H5"/>
<dbReference type="EMBL" id="MCGE01000019">
    <property type="protein sequence ID" value="ORZ12279.1"/>
    <property type="molecule type" value="Genomic_DNA"/>
</dbReference>
<evidence type="ECO:0000256" key="4">
    <source>
        <dbReference type="ARBA" id="ARBA00015647"/>
    </source>
</evidence>
<dbReference type="PANTHER" id="PTHR21299:SF1">
    <property type="entry name" value="PANTOATE--BETA-ALANINE LIGASE"/>
    <property type="match status" value="1"/>
</dbReference>
<evidence type="ECO:0000256" key="3">
    <source>
        <dbReference type="ARBA" id="ARBA00012219"/>
    </source>
</evidence>
<dbReference type="SUPFAM" id="SSF52374">
    <property type="entry name" value="Nucleotidylyl transferase"/>
    <property type="match status" value="1"/>
</dbReference>
<comment type="similarity">
    <text evidence="2">Belongs to the pantothenate synthetase family.</text>
</comment>
<name>A0A1X2I9H5_9FUNG</name>
<evidence type="ECO:0000256" key="7">
    <source>
        <dbReference type="ARBA" id="ARBA00022741"/>
    </source>
</evidence>
<dbReference type="PANTHER" id="PTHR21299">
    <property type="entry name" value="CYTIDYLATE KINASE/PANTOATE-BETA-ALANINE LIGASE"/>
    <property type="match status" value="1"/>
</dbReference>
<comment type="pathway">
    <text evidence="1">Cofactor biosynthesis; (R)-pantothenate biosynthesis; (R)-pantothenate from (R)-pantoate and beta-alanine: step 1/1.</text>
</comment>
<dbReference type="Gene3D" id="3.30.1300.10">
    <property type="entry name" value="Pantoate-beta-alanine ligase, C-terminal domain"/>
    <property type="match status" value="1"/>
</dbReference>
<evidence type="ECO:0000256" key="6">
    <source>
        <dbReference type="ARBA" id="ARBA00022655"/>
    </source>
</evidence>
<dbReference type="InterPro" id="IPR042176">
    <property type="entry name" value="Pantoate_ligase_C"/>
</dbReference>
<proteinExistence type="inferred from homology"/>
<dbReference type="OrthoDB" id="2020436at2759"/>
<evidence type="ECO:0000256" key="2">
    <source>
        <dbReference type="ARBA" id="ARBA00009256"/>
    </source>
</evidence>
<dbReference type="GO" id="GO:0004592">
    <property type="term" value="F:pantoate-beta-alanine ligase activity"/>
    <property type="evidence" value="ECO:0007669"/>
    <property type="project" value="UniProtKB-EC"/>
</dbReference>
<gene>
    <name evidence="12" type="ORF">BCR42DRAFT_420350</name>
</gene>
<keyword evidence="8" id="KW-0067">ATP-binding</keyword>
<dbReference type="GO" id="GO:0005524">
    <property type="term" value="F:ATP binding"/>
    <property type="evidence" value="ECO:0007669"/>
    <property type="project" value="UniProtKB-KW"/>
</dbReference>
<comment type="catalytic activity">
    <reaction evidence="11">
        <text>(R)-pantoate + beta-alanine + ATP = (R)-pantothenate + AMP + diphosphate + H(+)</text>
        <dbReference type="Rhea" id="RHEA:10912"/>
        <dbReference type="ChEBI" id="CHEBI:15378"/>
        <dbReference type="ChEBI" id="CHEBI:15980"/>
        <dbReference type="ChEBI" id="CHEBI:29032"/>
        <dbReference type="ChEBI" id="CHEBI:30616"/>
        <dbReference type="ChEBI" id="CHEBI:33019"/>
        <dbReference type="ChEBI" id="CHEBI:57966"/>
        <dbReference type="ChEBI" id="CHEBI:456215"/>
        <dbReference type="EC" id="6.3.2.1"/>
    </reaction>
</comment>
<evidence type="ECO:0000256" key="5">
    <source>
        <dbReference type="ARBA" id="ARBA00022598"/>
    </source>
</evidence>
<dbReference type="STRING" id="90262.A0A1X2I9H5"/>
<dbReference type="NCBIfam" id="TIGR00018">
    <property type="entry name" value="panC"/>
    <property type="match status" value="1"/>
</dbReference>
<evidence type="ECO:0000256" key="1">
    <source>
        <dbReference type="ARBA" id="ARBA00004990"/>
    </source>
</evidence>
<dbReference type="GO" id="GO:0015940">
    <property type="term" value="P:pantothenate biosynthetic process"/>
    <property type="evidence" value="ECO:0007669"/>
    <property type="project" value="UniProtKB-UniPathway"/>
</dbReference>
<dbReference type="EC" id="6.3.2.1" evidence="3"/>
<keyword evidence="5 12" id="KW-0436">Ligase</keyword>
<evidence type="ECO:0000313" key="12">
    <source>
        <dbReference type="EMBL" id="ORZ12279.1"/>
    </source>
</evidence>
<dbReference type="Pfam" id="PF02569">
    <property type="entry name" value="Pantoate_ligase"/>
    <property type="match status" value="1"/>
</dbReference>
<evidence type="ECO:0000313" key="13">
    <source>
        <dbReference type="Proteomes" id="UP000193560"/>
    </source>
</evidence>
<protein>
    <recommendedName>
        <fullName evidence="4">Pantoate--beta-alanine ligase</fullName>
        <ecNumber evidence="3">6.3.2.1</ecNumber>
    </recommendedName>
    <alternativeName>
        <fullName evidence="10">Pantoate-activating enzyme</fullName>
    </alternativeName>
    <alternativeName>
        <fullName evidence="9">Pantothenate synthetase</fullName>
    </alternativeName>
</protein>
<dbReference type="InterPro" id="IPR003721">
    <property type="entry name" value="Pantoate_ligase"/>
</dbReference>
<keyword evidence="7" id="KW-0547">Nucleotide-binding</keyword>
<dbReference type="CDD" id="cd00560">
    <property type="entry name" value="PanC"/>
    <property type="match status" value="1"/>
</dbReference>
<dbReference type="InterPro" id="IPR014729">
    <property type="entry name" value="Rossmann-like_a/b/a_fold"/>
</dbReference>
<accession>A0A1X2I9H5</accession>
<dbReference type="HAMAP" id="MF_00158">
    <property type="entry name" value="PanC"/>
    <property type="match status" value="1"/>
</dbReference>
<evidence type="ECO:0000256" key="9">
    <source>
        <dbReference type="ARBA" id="ARBA00029902"/>
    </source>
</evidence>
<dbReference type="UniPathway" id="UPA00028">
    <property type="reaction ID" value="UER00005"/>
</dbReference>
<dbReference type="FunFam" id="3.40.50.620:FF:000013">
    <property type="entry name" value="Pantothenate synthetase"/>
    <property type="match status" value="1"/>
</dbReference>
<dbReference type="Gene3D" id="3.40.50.620">
    <property type="entry name" value="HUPs"/>
    <property type="match status" value="1"/>
</dbReference>